<dbReference type="Pfam" id="PF02518">
    <property type="entry name" value="HATPase_c"/>
    <property type="match status" value="1"/>
</dbReference>
<dbReference type="PROSITE" id="PS50109">
    <property type="entry name" value="HIS_KIN"/>
    <property type="match status" value="1"/>
</dbReference>
<dbReference type="InterPro" id="IPR036890">
    <property type="entry name" value="HATPase_C_sf"/>
</dbReference>
<evidence type="ECO:0000256" key="10">
    <source>
        <dbReference type="ARBA" id="ARBA00023136"/>
    </source>
</evidence>
<feature type="domain" description="HAMP" evidence="12">
    <location>
        <begin position="159"/>
        <end position="212"/>
    </location>
</feature>
<keyword evidence="5" id="KW-0808">Transferase</keyword>
<dbReference type="SUPFAM" id="SSF55874">
    <property type="entry name" value="ATPase domain of HSP90 chaperone/DNA topoisomerase II/histidine kinase"/>
    <property type="match status" value="1"/>
</dbReference>
<name>A0A7Y9ZMC8_9ACTN</name>
<dbReference type="AlphaFoldDB" id="A0A7Y9ZMC8"/>
<dbReference type="Gene3D" id="3.30.565.10">
    <property type="entry name" value="Histidine kinase-like ATPase, C-terminal domain"/>
    <property type="match status" value="1"/>
</dbReference>
<evidence type="ECO:0000313" key="13">
    <source>
        <dbReference type="EMBL" id="NYI46585.1"/>
    </source>
</evidence>
<sequence>MSVVLLAAGGFVYWRVSFALDRQLNQDLLAYSDLITKVVRAGEPLPADNPGEVSQTYSINGDVTAKSDQGVIRLLTPSQVTTATATPKQLDLGRVIVPGAHPYRVRYFTVETARGTVVVATAISRHKHDEALRELLGQLALADLATMIAAGLVGWGAVRAAFGPVERYRRAAAAAGGDPSRRLPVDTDRDDELTRLGTTFNTLLAEIEEGQVRERQFLADASHELRSPLALMAAEVEWARHRPRSEEEIATVLTSLGVQTQRLVDLSNALLDLEEATSTGFDRSIVAADVLIESAIADLRELAIAAGRSIEVLASSAEVRIDQRWVGLAVGNLVANAIKHGSGTIKVAVEVGQGDSPMLRIDVTDEGGGIPTDLGVKAFDRFARADTSRSTPGNGLGLALVAAIARRNGGTAALVPGGIEIEIPCD</sequence>
<dbReference type="GO" id="GO:0005886">
    <property type="term" value="C:plasma membrane"/>
    <property type="evidence" value="ECO:0007669"/>
    <property type="project" value="UniProtKB-SubCell"/>
</dbReference>
<dbReference type="InterPro" id="IPR003661">
    <property type="entry name" value="HisK_dim/P_dom"/>
</dbReference>
<dbReference type="SMART" id="SM00304">
    <property type="entry name" value="HAMP"/>
    <property type="match status" value="1"/>
</dbReference>
<evidence type="ECO:0000259" key="11">
    <source>
        <dbReference type="PROSITE" id="PS50109"/>
    </source>
</evidence>
<dbReference type="PROSITE" id="PS50885">
    <property type="entry name" value="HAMP"/>
    <property type="match status" value="1"/>
</dbReference>
<keyword evidence="9" id="KW-0902">Two-component regulatory system</keyword>
<evidence type="ECO:0000256" key="9">
    <source>
        <dbReference type="ARBA" id="ARBA00023012"/>
    </source>
</evidence>
<dbReference type="PANTHER" id="PTHR45436">
    <property type="entry name" value="SENSOR HISTIDINE KINASE YKOH"/>
    <property type="match status" value="1"/>
</dbReference>
<evidence type="ECO:0000256" key="6">
    <source>
        <dbReference type="ARBA" id="ARBA00022692"/>
    </source>
</evidence>
<dbReference type="Gene3D" id="1.10.287.130">
    <property type="match status" value="1"/>
</dbReference>
<dbReference type="EC" id="2.7.13.3" evidence="3"/>
<dbReference type="PRINTS" id="PR00344">
    <property type="entry name" value="BCTRLSENSOR"/>
</dbReference>
<keyword evidence="4" id="KW-0597">Phosphoprotein</keyword>
<evidence type="ECO:0000256" key="7">
    <source>
        <dbReference type="ARBA" id="ARBA00022777"/>
    </source>
</evidence>
<feature type="domain" description="Histidine kinase" evidence="11">
    <location>
        <begin position="220"/>
        <end position="426"/>
    </location>
</feature>
<dbReference type="InterPro" id="IPR005467">
    <property type="entry name" value="His_kinase_dom"/>
</dbReference>
<dbReference type="CDD" id="cd00075">
    <property type="entry name" value="HATPase"/>
    <property type="match status" value="1"/>
</dbReference>
<dbReference type="CDD" id="cd00082">
    <property type="entry name" value="HisKA"/>
    <property type="match status" value="1"/>
</dbReference>
<dbReference type="SUPFAM" id="SSF47384">
    <property type="entry name" value="Homodimeric domain of signal transducing histidine kinase"/>
    <property type="match status" value="1"/>
</dbReference>
<dbReference type="Pfam" id="PF00512">
    <property type="entry name" value="HisKA"/>
    <property type="match status" value="1"/>
</dbReference>
<gene>
    <name evidence="13" type="ORF">BJ993_003665</name>
</gene>
<evidence type="ECO:0000256" key="3">
    <source>
        <dbReference type="ARBA" id="ARBA00012438"/>
    </source>
</evidence>
<accession>A0A7Y9ZMC8</accession>
<dbReference type="InterPro" id="IPR004358">
    <property type="entry name" value="Sig_transdc_His_kin-like_C"/>
</dbReference>
<dbReference type="RefSeq" id="WP_179650435.1">
    <property type="nucleotide sequence ID" value="NZ_JACBZM010000001.1"/>
</dbReference>
<reference evidence="13 14" key="1">
    <citation type="submission" date="2020-07" db="EMBL/GenBank/DDBJ databases">
        <title>Sequencing the genomes of 1000 actinobacteria strains.</title>
        <authorList>
            <person name="Klenk H.-P."/>
        </authorList>
    </citation>
    <scope>NUCLEOTIDE SEQUENCE [LARGE SCALE GENOMIC DNA]</scope>
    <source>
        <strain evidence="13 14">DSM 15131</strain>
    </source>
</reference>
<evidence type="ECO:0000256" key="8">
    <source>
        <dbReference type="ARBA" id="ARBA00022989"/>
    </source>
</evidence>
<dbReference type="InterPro" id="IPR003594">
    <property type="entry name" value="HATPase_dom"/>
</dbReference>
<dbReference type="GO" id="GO:0000155">
    <property type="term" value="F:phosphorelay sensor kinase activity"/>
    <property type="evidence" value="ECO:0007669"/>
    <property type="project" value="InterPro"/>
</dbReference>
<dbReference type="SMART" id="SM00387">
    <property type="entry name" value="HATPase_c"/>
    <property type="match status" value="1"/>
</dbReference>
<organism evidence="13 14">
    <name type="scientific">Nocardioides aromaticivorans</name>
    <dbReference type="NCBI Taxonomy" id="200618"/>
    <lineage>
        <taxon>Bacteria</taxon>
        <taxon>Bacillati</taxon>
        <taxon>Actinomycetota</taxon>
        <taxon>Actinomycetes</taxon>
        <taxon>Propionibacteriales</taxon>
        <taxon>Nocardioidaceae</taxon>
        <taxon>Nocardioides</taxon>
    </lineage>
</organism>
<dbReference type="InterPro" id="IPR036097">
    <property type="entry name" value="HisK_dim/P_sf"/>
</dbReference>
<dbReference type="EMBL" id="JACBZM010000001">
    <property type="protein sequence ID" value="NYI46585.1"/>
    <property type="molecule type" value="Genomic_DNA"/>
</dbReference>
<keyword evidence="7 13" id="KW-0418">Kinase</keyword>
<dbReference type="Proteomes" id="UP000562045">
    <property type="component" value="Unassembled WGS sequence"/>
</dbReference>
<dbReference type="SMART" id="SM00388">
    <property type="entry name" value="HisKA"/>
    <property type="match status" value="1"/>
</dbReference>
<dbReference type="InterPro" id="IPR003660">
    <property type="entry name" value="HAMP_dom"/>
</dbReference>
<comment type="subcellular location">
    <subcellularLocation>
        <location evidence="2">Cell membrane</location>
    </subcellularLocation>
</comment>
<evidence type="ECO:0000313" key="14">
    <source>
        <dbReference type="Proteomes" id="UP000562045"/>
    </source>
</evidence>
<evidence type="ECO:0000256" key="2">
    <source>
        <dbReference type="ARBA" id="ARBA00004236"/>
    </source>
</evidence>
<evidence type="ECO:0000256" key="5">
    <source>
        <dbReference type="ARBA" id="ARBA00022679"/>
    </source>
</evidence>
<proteinExistence type="predicted"/>
<protein>
    <recommendedName>
        <fullName evidence="3">histidine kinase</fullName>
        <ecNumber evidence="3">2.7.13.3</ecNumber>
    </recommendedName>
</protein>
<comment type="catalytic activity">
    <reaction evidence="1">
        <text>ATP + protein L-histidine = ADP + protein N-phospho-L-histidine.</text>
        <dbReference type="EC" id="2.7.13.3"/>
    </reaction>
</comment>
<keyword evidence="6" id="KW-0812">Transmembrane</keyword>
<keyword evidence="10" id="KW-0472">Membrane</keyword>
<evidence type="ECO:0000256" key="1">
    <source>
        <dbReference type="ARBA" id="ARBA00000085"/>
    </source>
</evidence>
<comment type="caution">
    <text evidence="13">The sequence shown here is derived from an EMBL/GenBank/DDBJ whole genome shotgun (WGS) entry which is preliminary data.</text>
</comment>
<keyword evidence="8" id="KW-1133">Transmembrane helix</keyword>
<evidence type="ECO:0000256" key="4">
    <source>
        <dbReference type="ARBA" id="ARBA00022553"/>
    </source>
</evidence>
<evidence type="ECO:0000259" key="12">
    <source>
        <dbReference type="PROSITE" id="PS50885"/>
    </source>
</evidence>
<dbReference type="InterPro" id="IPR050428">
    <property type="entry name" value="TCS_sensor_his_kinase"/>
</dbReference>
<dbReference type="Gene3D" id="6.10.340.10">
    <property type="match status" value="1"/>
</dbReference>
<dbReference type="PANTHER" id="PTHR45436:SF5">
    <property type="entry name" value="SENSOR HISTIDINE KINASE TRCS"/>
    <property type="match status" value="1"/>
</dbReference>